<gene>
    <name evidence="6" type="primary">eutG</name>
    <name evidence="6" type="ORF">ERS008530_04163</name>
    <name evidence="7" type="ORF">FOC37_06230</name>
</gene>
<evidence type="ECO:0000259" key="4">
    <source>
        <dbReference type="Pfam" id="PF00465"/>
    </source>
</evidence>
<dbReference type="GeneID" id="58045842"/>
<dbReference type="InterPro" id="IPR056798">
    <property type="entry name" value="ADH_Fe_C"/>
</dbReference>
<protein>
    <submittedName>
        <fullName evidence="6 7">Alcohol dehydrogenase</fullName>
        <ecNumber evidence="6">1.1.-.-</ecNumber>
    </submittedName>
</protein>
<reference evidence="6 8" key="1">
    <citation type="submission" date="2015-03" db="EMBL/GenBank/DDBJ databases">
        <authorList>
            <person name="Murphy D."/>
        </authorList>
    </citation>
    <scope>NUCLEOTIDE SEQUENCE [LARGE SCALE GENOMIC DNA]</scope>
    <source>
        <strain evidence="6 8">BR165/97</strain>
    </source>
</reference>
<dbReference type="Pfam" id="PF25137">
    <property type="entry name" value="ADH_Fe_C"/>
    <property type="match status" value="1"/>
</dbReference>
<dbReference type="PROSITE" id="PS00913">
    <property type="entry name" value="ADH_IRON_1"/>
    <property type="match status" value="1"/>
</dbReference>
<evidence type="ECO:0000256" key="2">
    <source>
        <dbReference type="ARBA" id="ARBA00007358"/>
    </source>
</evidence>
<dbReference type="EMBL" id="CPZJ01000023">
    <property type="protein sequence ID" value="CNG60111.1"/>
    <property type="molecule type" value="Genomic_DNA"/>
</dbReference>
<organism evidence="6 8">
    <name type="scientific">Yersinia intermedia</name>
    <dbReference type="NCBI Taxonomy" id="631"/>
    <lineage>
        <taxon>Bacteria</taxon>
        <taxon>Pseudomonadati</taxon>
        <taxon>Pseudomonadota</taxon>
        <taxon>Gammaproteobacteria</taxon>
        <taxon>Enterobacterales</taxon>
        <taxon>Yersiniaceae</taxon>
        <taxon>Yersinia</taxon>
    </lineage>
</organism>
<dbReference type="PROSITE" id="PS00060">
    <property type="entry name" value="ADH_IRON_2"/>
    <property type="match status" value="1"/>
</dbReference>
<dbReference type="CDD" id="cd08551">
    <property type="entry name" value="Fe-ADH"/>
    <property type="match status" value="1"/>
</dbReference>
<dbReference type="FunFam" id="1.20.1090.10:FF:000001">
    <property type="entry name" value="Aldehyde-alcohol dehydrogenase"/>
    <property type="match status" value="1"/>
</dbReference>
<feature type="domain" description="Alcohol dehydrogenase iron-type/glycerol dehydrogenase GldA" evidence="4">
    <location>
        <begin position="37"/>
        <end position="204"/>
    </location>
</feature>
<dbReference type="GO" id="GO:0004022">
    <property type="term" value="F:alcohol dehydrogenase (NAD+) activity"/>
    <property type="evidence" value="ECO:0007669"/>
    <property type="project" value="TreeGrafter"/>
</dbReference>
<dbReference type="PANTHER" id="PTHR11496">
    <property type="entry name" value="ALCOHOL DEHYDROGENASE"/>
    <property type="match status" value="1"/>
</dbReference>
<comment type="cofactor">
    <cofactor evidence="1">
        <name>Fe cation</name>
        <dbReference type="ChEBI" id="CHEBI:24875"/>
    </cofactor>
</comment>
<dbReference type="EC" id="1.1.-.-" evidence="6"/>
<feature type="domain" description="Fe-containing alcohol dehydrogenase-like C-terminal" evidence="5">
    <location>
        <begin position="216"/>
        <end position="402"/>
    </location>
</feature>
<dbReference type="GO" id="GO:0046872">
    <property type="term" value="F:metal ion binding"/>
    <property type="evidence" value="ECO:0007669"/>
    <property type="project" value="InterPro"/>
</dbReference>
<evidence type="ECO:0000313" key="9">
    <source>
        <dbReference type="Proteomes" id="UP000424966"/>
    </source>
</evidence>
<name>A0A0T9MZ63_YERIN</name>
<keyword evidence="9" id="KW-1185">Reference proteome</keyword>
<dbReference type="Proteomes" id="UP000038750">
    <property type="component" value="Unassembled WGS sequence"/>
</dbReference>
<keyword evidence="3 6" id="KW-0560">Oxidoreductase</keyword>
<dbReference type="OrthoDB" id="9815791at2"/>
<dbReference type="eggNOG" id="COG1454">
    <property type="taxonomic scope" value="Bacteria"/>
</dbReference>
<dbReference type="EMBL" id="CP046294">
    <property type="protein sequence ID" value="QGR70006.1"/>
    <property type="molecule type" value="Genomic_DNA"/>
</dbReference>
<evidence type="ECO:0000313" key="6">
    <source>
        <dbReference type="EMBL" id="CNG60111.1"/>
    </source>
</evidence>
<dbReference type="Gene3D" id="3.40.50.1970">
    <property type="match status" value="1"/>
</dbReference>
<dbReference type="InterPro" id="IPR039697">
    <property type="entry name" value="Alcohol_dehydrogenase_Fe"/>
</dbReference>
<evidence type="ECO:0000259" key="5">
    <source>
        <dbReference type="Pfam" id="PF25137"/>
    </source>
</evidence>
<dbReference type="SUPFAM" id="SSF56796">
    <property type="entry name" value="Dehydroquinate synthase-like"/>
    <property type="match status" value="1"/>
</dbReference>
<dbReference type="Pfam" id="PF00465">
    <property type="entry name" value="Fe-ADH"/>
    <property type="match status" value="1"/>
</dbReference>
<evidence type="ECO:0000256" key="1">
    <source>
        <dbReference type="ARBA" id="ARBA00001962"/>
    </source>
</evidence>
<reference evidence="7 9" key="2">
    <citation type="submission" date="2019-11" db="EMBL/GenBank/DDBJ databases">
        <title>FDA dAtabase for Regulatory Grade micrObial Sequences (FDA-ARGOS): Supporting development and validation of Infectious Disease Dx tests.</title>
        <authorList>
            <person name="Patel R."/>
            <person name="Rucinski S."/>
            <person name="Tallon L."/>
            <person name="Sadzewicz L."/>
            <person name="Vavikolanu K."/>
            <person name="Mehta A."/>
            <person name="Aluvathingal J."/>
            <person name="Nadendla S."/>
            <person name="Nandy P."/>
            <person name="Geyer C."/>
            <person name="Yan Y."/>
            <person name="Sichtig H."/>
        </authorList>
    </citation>
    <scope>NUCLEOTIDE SEQUENCE [LARGE SCALE GENOMIC DNA]</scope>
    <source>
        <strain evidence="7 9">FDAARGOS_729</strain>
    </source>
</reference>
<dbReference type="Gene3D" id="1.20.1090.10">
    <property type="entry name" value="Dehydroquinate synthase-like - alpha domain"/>
    <property type="match status" value="1"/>
</dbReference>
<evidence type="ECO:0000313" key="8">
    <source>
        <dbReference type="Proteomes" id="UP000038750"/>
    </source>
</evidence>
<dbReference type="InterPro" id="IPR018211">
    <property type="entry name" value="ADH_Fe_CS"/>
</dbReference>
<accession>A0A0T9MZ63</accession>
<evidence type="ECO:0000256" key="3">
    <source>
        <dbReference type="ARBA" id="ARBA00023002"/>
    </source>
</evidence>
<dbReference type="RefSeq" id="WP_032907289.1">
    <property type="nucleotide sequence ID" value="NZ_CABHXO010000037.1"/>
</dbReference>
<proteinExistence type="inferred from homology"/>
<dbReference type="AlphaFoldDB" id="A0A0T9MZ63"/>
<sequence length="404" mass="42526">MHNSSLHDIPASELVQTALYQALDMLNSRQVREFAVPPSTLMGPGAVSRCGQALVDRGIERVFLMVDGGLHQAGMTQVLLRSLEQSGVAYEIWACPPGEPIDTDVHTAATQLLQVRCDGVIALGGGSVLDAAKATALQAANPTLNFAELTPSSRLKRRLPLIAIPTTAGTGSEATNVSVIIAMPQHRKQVLVHAMLIPDMAIIDACLTLGVPPHITAATGIDALTHAIEAYVAINVTALTRALAYRAITLIGQALPQAVGMGQDLAARESLMLASYMAGMAFSNAGLGLCHACAHQIGAAYGIPHGVANAIMLPQVMDFNRLVCKRTFAEIGHALTRETLDAADTIRAIAQLIEDVGLGGNLASYGGQESDYAEFARAALQDVCIQSNPRIVTEAQIVALYRGS</sequence>
<dbReference type="STRING" id="631.CH53_2515"/>
<dbReference type="KEGG" id="yin:CH53_2515"/>
<comment type="similarity">
    <text evidence="2">Belongs to the iron-containing alcohol dehydrogenase family.</text>
</comment>
<evidence type="ECO:0000313" key="7">
    <source>
        <dbReference type="EMBL" id="QGR70006.1"/>
    </source>
</evidence>
<dbReference type="FunFam" id="3.40.50.1970:FF:000003">
    <property type="entry name" value="Alcohol dehydrogenase, iron-containing"/>
    <property type="match status" value="1"/>
</dbReference>
<dbReference type="InterPro" id="IPR001670">
    <property type="entry name" value="ADH_Fe/GldA"/>
</dbReference>
<dbReference type="Proteomes" id="UP000424966">
    <property type="component" value="Chromosome"/>
</dbReference>
<dbReference type="PANTHER" id="PTHR11496:SF94">
    <property type="entry name" value="ALCOHOL DEHYDROGENASE EUTG-RELATED"/>
    <property type="match status" value="1"/>
</dbReference>